<feature type="domain" description="HTH gntR-type" evidence="5">
    <location>
        <begin position="7"/>
        <end position="75"/>
    </location>
</feature>
<keyword evidence="7" id="KW-1185">Reference proteome</keyword>
<dbReference type="RefSeq" id="WP_189255648.1">
    <property type="nucleotide sequence ID" value="NZ_BMRE01000019.1"/>
</dbReference>
<proteinExistence type="predicted"/>
<evidence type="ECO:0000313" key="7">
    <source>
        <dbReference type="Proteomes" id="UP000649573"/>
    </source>
</evidence>
<dbReference type="InterPro" id="IPR036388">
    <property type="entry name" value="WH-like_DNA-bd_sf"/>
</dbReference>
<dbReference type="InterPro" id="IPR000524">
    <property type="entry name" value="Tscrpt_reg_HTH_GntR"/>
</dbReference>
<dbReference type="CDD" id="cd07377">
    <property type="entry name" value="WHTH_GntR"/>
    <property type="match status" value="1"/>
</dbReference>
<keyword evidence="3" id="KW-0238">DNA-binding</keyword>
<keyword evidence="1" id="KW-0663">Pyridoxal phosphate</keyword>
<keyword evidence="4" id="KW-0804">Transcription</keyword>
<gene>
    <name evidence="6" type="ORF">GCM10010178_44650</name>
</gene>
<accession>A0ABQ2UP84</accession>
<reference evidence="7" key="1">
    <citation type="journal article" date="2019" name="Int. J. Syst. Evol. Microbiol.">
        <title>The Global Catalogue of Microorganisms (GCM) 10K type strain sequencing project: providing services to taxonomists for standard genome sequencing and annotation.</title>
        <authorList>
            <consortium name="The Broad Institute Genomics Platform"/>
            <consortium name="The Broad Institute Genome Sequencing Center for Infectious Disease"/>
            <person name="Wu L."/>
            <person name="Ma J."/>
        </authorList>
    </citation>
    <scope>NUCLEOTIDE SEQUENCE [LARGE SCALE GENOMIC DNA]</scope>
    <source>
        <strain evidence="7">JCM 3296</strain>
    </source>
</reference>
<dbReference type="InterPro" id="IPR036390">
    <property type="entry name" value="WH_DNA-bd_sf"/>
</dbReference>
<evidence type="ECO:0000256" key="3">
    <source>
        <dbReference type="ARBA" id="ARBA00023125"/>
    </source>
</evidence>
<sequence>MSNQSGLAAWQRVAEAIKTDIRAGVLEVGARLPGHRKLAEQHGVALGTAQKAVQELETEGWVVARPAVGVFVKEPPTENGGPVTIETIVRQLDQLQAAVLHLAERVEQLEAADETRSAPPSQ</sequence>
<dbReference type="SUPFAM" id="SSF46785">
    <property type="entry name" value="Winged helix' DNA-binding domain"/>
    <property type="match status" value="1"/>
</dbReference>
<dbReference type="InterPro" id="IPR051446">
    <property type="entry name" value="HTH_trans_reg/aminotransferase"/>
</dbReference>
<dbReference type="PROSITE" id="PS50949">
    <property type="entry name" value="HTH_GNTR"/>
    <property type="match status" value="1"/>
</dbReference>
<organism evidence="6 7">
    <name type="scientific">Lentzea flava</name>
    <dbReference type="NCBI Taxonomy" id="103732"/>
    <lineage>
        <taxon>Bacteria</taxon>
        <taxon>Bacillati</taxon>
        <taxon>Actinomycetota</taxon>
        <taxon>Actinomycetes</taxon>
        <taxon>Pseudonocardiales</taxon>
        <taxon>Pseudonocardiaceae</taxon>
        <taxon>Lentzea</taxon>
    </lineage>
</organism>
<dbReference type="SMART" id="SM00345">
    <property type="entry name" value="HTH_GNTR"/>
    <property type="match status" value="1"/>
</dbReference>
<dbReference type="Gene3D" id="1.10.10.10">
    <property type="entry name" value="Winged helix-like DNA-binding domain superfamily/Winged helix DNA-binding domain"/>
    <property type="match status" value="1"/>
</dbReference>
<protein>
    <recommendedName>
        <fullName evidence="5">HTH gntR-type domain-containing protein</fullName>
    </recommendedName>
</protein>
<dbReference type="EMBL" id="BMRE01000019">
    <property type="protein sequence ID" value="GGU47156.1"/>
    <property type="molecule type" value="Genomic_DNA"/>
</dbReference>
<evidence type="ECO:0000313" key="6">
    <source>
        <dbReference type="EMBL" id="GGU47156.1"/>
    </source>
</evidence>
<evidence type="ECO:0000259" key="5">
    <source>
        <dbReference type="PROSITE" id="PS50949"/>
    </source>
</evidence>
<dbReference type="Proteomes" id="UP000649573">
    <property type="component" value="Unassembled WGS sequence"/>
</dbReference>
<dbReference type="PANTHER" id="PTHR46577:SF1">
    <property type="entry name" value="HTH-TYPE TRANSCRIPTIONAL REGULATORY PROTEIN GABR"/>
    <property type="match status" value="1"/>
</dbReference>
<evidence type="ECO:0000256" key="4">
    <source>
        <dbReference type="ARBA" id="ARBA00023163"/>
    </source>
</evidence>
<keyword evidence="2" id="KW-0805">Transcription regulation</keyword>
<evidence type="ECO:0000256" key="1">
    <source>
        <dbReference type="ARBA" id="ARBA00022898"/>
    </source>
</evidence>
<dbReference type="Pfam" id="PF00392">
    <property type="entry name" value="GntR"/>
    <property type="match status" value="1"/>
</dbReference>
<comment type="caution">
    <text evidence="6">The sequence shown here is derived from an EMBL/GenBank/DDBJ whole genome shotgun (WGS) entry which is preliminary data.</text>
</comment>
<dbReference type="PANTHER" id="PTHR46577">
    <property type="entry name" value="HTH-TYPE TRANSCRIPTIONAL REGULATORY PROTEIN GABR"/>
    <property type="match status" value="1"/>
</dbReference>
<name>A0ABQ2UP84_9PSEU</name>
<evidence type="ECO:0000256" key="2">
    <source>
        <dbReference type="ARBA" id="ARBA00023015"/>
    </source>
</evidence>